<dbReference type="AlphaFoldDB" id="A0A2I4CQU9"/>
<evidence type="ECO:0000313" key="4">
    <source>
        <dbReference type="RefSeq" id="XP_013882366.1"/>
    </source>
</evidence>
<dbReference type="KEGG" id="alim:106531129"/>
<evidence type="ECO:0000256" key="1">
    <source>
        <dbReference type="SAM" id="MobiDB-lite"/>
    </source>
</evidence>
<reference evidence="4" key="1">
    <citation type="submission" date="2025-08" db="UniProtKB">
        <authorList>
            <consortium name="RefSeq"/>
        </authorList>
    </citation>
    <scope>IDENTIFICATION</scope>
    <source>
        <strain evidence="4">Quisiro</strain>
        <tissue evidence="4">Liver</tissue>
    </source>
</reference>
<dbReference type="RefSeq" id="XP_013882366.1">
    <property type="nucleotide sequence ID" value="XM_014026912.1"/>
</dbReference>
<dbReference type="PANTHER" id="PTHR33064">
    <property type="entry name" value="POL PROTEIN"/>
    <property type="match status" value="1"/>
</dbReference>
<dbReference type="STRING" id="52670.A0A2I4CQU9"/>
<dbReference type="PANTHER" id="PTHR33064:SF37">
    <property type="entry name" value="RIBONUCLEASE H"/>
    <property type="match status" value="1"/>
</dbReference>
<dbReference type="GeneID" id="106531129"/>
<feature type="region of interest" description="Disordered" evidence="1">
    <location>
        <begin position="237"/>
        <end position="266"/>
    </location>
</feature>
<dbReference type="OrthoDB" id="8947436at2759"/>
<feature type="domain" description="Reverse transcriptase/retrotransposon-derived protein RNase H-like" evidence="2">
    <location>
        <begin position="50"/>
        <end position="141"/>
    </location>
</feature>
<evidence type="ECO:0000313" key="3">
    <source>
        <dbReference type="Proteomes" id="UP000192220"/>
    </source>
</evidence>
<dbReference type="Gene3D" id="3.30.70.270">
    <property type="match status" value="1"/>
</dbReference>
<dbReference type="Proteomes" id="UP000192220">
    <property type="component" value="Unplaced"/>
</dbReference>
<keyword evidence="3" id="KW-1185">Reference proteome</keyword>
<evidence type="ECO:0000259" key="2">
    <source>
        <dbReference type="Pfam" id="PF17919"/>
    </source>
</evidence>
<dbReference type="SUPFAM" id="SSF56672">
    <property type="entry name" value="DNA/RNA polymerases"/>
    <property type="match status" value="1"/>
</dbReference>
<dbReference type="InterPro" id="IPR041577">
    <property type="entry name" value="RT_RNaseH_2"/>
</dbReference>
<proteinExistence type="predicted"/>
<accession>A0A2I4CQU9</accession>
<dbReference type="InterPro" id="IPR051320">
    <property type="entry name" value="Viral_Replic_Matur_Polypro"/>
</dbReference>
<feature type="compositionally biased region" description="Pro residues" evidence="1">
    <location>
        <begin position="256"/>
        <end position="266"/>
    </location>
</feature>
<dbReference type="InterPro" id="IPR043128">
    <property type="entry name" value="Rev_trsase/Diguanyl_cyclase"/>
</dbReference>
<dbReference type="Pfam" id="PF17919">
    <property type="entry name" value="RT_RNaseH_2"/>
    <property type="match status" value="1"/>
</dbReference>
<gene>
    <name evidence="4" type="primary">LOC106531129</name>
</gene>
<dbReference type="InterPro" id="IPR043502">
    <property type="entry name" value="DNA/RNA_pol_sf"/>
</dbReference>
<dbReference type="InParanoid" id="A0A2I4CQU9"/>
<dbReference type="Gene3D" id="3.10.20.370">
    <property type="match status" value="1"/>
</dbReference>
<sequence>MPRPVTKKQLMSFLGLVGYCRHFINYSQLEQPLREICHAPGLVPSGRVLWYPEGEDAFVVLKKALQSAPCLGIADMTQPLYQHVVERSGCMTSVLSQMHGDKMRPVGFFSAKLDTVAAGLPKCLRAVAAAEKAILASRDIVGYSNLTLFVPHAVEQILNEQKTSHLSAARYTRYFACVLESPNVTVRRCSALNPATLVPLSDEGQPHDCVAELELSCNPRPDLSDIPLSLPEAHLFVDGSARRDMGTGKSCSPDSSGPPPPRPEAR</sequence>
<organism evidence="3 4">
    <name type="scientific">Austrofundulus limnaeus</name>
    <name type="common">Annual killifish</name>
    <dbReference type="NCBI Taxonomy" id="52670"/>
    <lineage>
        <taxon>Eukaryota</taxon>
        <taxon>Metazoa</taxon>
        <taxon>Chordata</taxon>
        <taxon>Craniata</taxon>
        <taxon>Vertebrata</taxon>
        <taxon>Euteleostomi</taxon>
        <taxon>Actinopterygii</taxon>
        <taxon>Neopterygii</taxon>
        <taxon>Teleostei</taxon>
        <taxon>Neoteleostei</taxon>
        <taxon>Acanthomorphata</taxon>
        <taxon>Ovalentaria</taxon>
        <taxon>Atherinomorphae</taxon>
        <taxon>Cyprinodontiformes</taxon>
        <taxon>Rivulidae</taxon>
        <taxon>Austrofundulus</taxon>
    </lineage>
</organism>
<name>A0A2I4CQU9_AUSLI</name>
<protein>
    <submittedName>
        <fullName evidence="4">Uncharacterized protein LOC106531129</fullName>
    </submittedName>
</protein>